<organism evidence="1 2">
    <name type="scientific">Penicillium chermesinum</name>
    <dbReference type="NCBI Taxonomy" id="63820"/>
    <lineage>
        <taxon>Eukaryota</taxon>
        <taxon>Fungi</taxon>
        <taxon>Dikarya</taxon>
        <taxon>Ascomycota</taxon>
        <taxon>Pezizomycotina</taxon>
        <taxon>Eurotiomycetes</taxon>
        <taxon>Eurotiomycetidae</taxon>
        <taxon>Eurotiales</taxon>
        <taxon>Aspergillaceae</taxon>
        <taxon>Penicillium</taxon>
    </lineage>
</organism>
<comment type="caution">
    <text evidence="1">The sequence shown here is derived from an EMBL/GenBank/DDBJ whole genome shotgun (WGS) entry which is preliminary data.</text>
</comment>
<sequence>MVIAALYKKLTLERFCEISYSNKQPFTGLSKEHPLHIVQYGAAGQRLVETGYAAHERCIRTHDGVPMHNVVNQQKIVDQACYDRDTAT</sequence>
<evidence type="ECO:0000313" key="2">
    <source>
        <dbReference type="Proteomes" id="UP001150941"/>
    </source>
</evidence>
<dbReference type="GeneID" id="83204847"/>
<gene>
    <name evidence="1" type="ORF">N7468_008248</name>
</gene>
<protein>
    <submittedName>
        <fullName evidence="1">Uncharacterized protein</fullName>
    </submittedName>
</protein>
<evidence type="ECO:0000313" key="1">
    <source>
        <dbReference type="EMBL" id="KAJ5223706.1"/>
    </source>
</evidence>
<name>A0A9W9NPQ2_9EURO</name>
<dbReference type="Proteomes" id="UP001150941">
    <property type="component" value="Unassembled WGS sequence"/>
</dbReference>
<proteinExistence type="predicted"/>
<accession>A0A9W9NPQ2</accession>
<dbReference type="AlphaFoldDB" id="A0A9W9NPQ2"/>
<reference evidence="1" key="1">
    <citation type="submission" date="2022-11" db="EMBL/GenBank/DDBJ databases">
        <authorList>
            <person name="Petersen C."/>
        </authorList>
    </citation>
    <scope>NUCLEOTIDE SEQUENCE</scope>
    <source>
        <strain evidence="1">IBT 19713</strain>
    </source>
</reference>
<reference evidence="1" key="2">
    <citation type="journal article" date="2023" name="IMA Fungus">
        <title>Comparative genomic study of the Penicillium genus elucidates a diverse pangenome and 15 lateral gene transfer events.</title>
        <authorList>
            <person name="Petersen C."/>
            <person name="Sorensen T."/>
            <person name="Nielsen M.R."/>
            <person name="Sondergaard T.E."/>
            <person name="Sorensen J.L."/>
            <person name="Fitzpatrick D.A."/>
            <person name="Frisvad J.C."/>
            <person name="Nielsen K.L."/>
        </authorList>
    </citation>
    <scope>NUCLEOTIDE SEQUENCE</scope>
    <source>
        <strain evidence="1">IBT 19713</strain>
    </source>
</reference>
<dbReference type="EMBL" id="JAPQKS010000006">
    <property type="protein sequence ID" value="KAJ5223706.1"/>
    <property type="molecule type" value="Genomic_DNA"/>
</dbReference>
<keyword evidence="2" id="KW-1185">Reference proteome</keyword>
<dbReference type="RefSeq" id="XP_058327889.1">
    <property type="nucleotide sequence ID" value="XM_058477544.1"/>
</dbReference>